<feature type="domain" description="Tr-type G" evidence="2">
    <location>
        <begin position="2"/>
        <end position="86"/>
    </location>
</feature>
<name>A0A0L7LZD5_PLAF4</name>
<dbReference type="InterPro" id="IPR009000">
    <property type="entry name" value="Transl_B-barrel_sf"/>
</dbReference>
<dbReference type="PANTHER" id="PTHR43721:SF11">
    <property type="entry name" value="SELENOCYSTEINE-SPECIFIC ELONGATION FACTOR"/>
    <property type="match status" value="1"/>
</dbReference>
<dbReference type="InterPro" id="IPR049394">
    <property type="entry name" value="eEFSec_C"/>
</dbReference>
<sequence>MGSEITDIIILVIDINKGIQKQTIECLVLCKIINCDIIIVLNKIDLIPLHLREKKINLMKKKIQEAFYKFKSLQSLNYHIVSISANVKGKDNKDVEGDPPNLLSHDKKGVKILLSGDNKDLPILLSDDKKDPPILLNDDKKDPPNLLNDDKKDPPNLLNDDKKDPSILLSDDKKDPPNLLNDDKKDPPNLLNDDKKDPPNLLNDDKKDPPNLLNDDKKDPSILLNDHMNEWSQNKSSSDIPFMNKTINIKEIINVLTNIIKIPEREISTYEDFYFLYDHSFNIKGKGTIFTGTVIKGKIKINCNVTILPLNETGKIKEIQSFKKNVHEGKKGSRLSLLILNNNIKNIKKNERGVIIYENSNISYFSMFICKVKQVEFYKKDLNNLEHFICIIGFSSTECYGYFFKKIKNKYETNESKKINYKENSQGHDVFPTLLEDTLNVDKRVDRKGIYLLINKLCYDDTQKENNNNNKKNKKNNNNKKNKKNGNKNEHSDDIIKNEHGEDINKNEHSDDNNKNEHGDDNNKNEHGDYINNNHLNDDVNNNHLNDDVNNSHLNNYDDDIYFLVVMKRKIHCFENEKCIFLKNDEHTNCRICLYGEIIEIIDNNCTYKKDDSFVFNKQPNIYKYEEYKDLKILKEKNKKGNIDKIIDEHTIICKKLFQSSNQVIPYIYKKIYIVKSTYDQKNGNTTSGNTSNVLHTGTIIKPFAKQGKAIVSFDEDISYLKNDIKSYNFLLVYYKDVFSKKKVFL</sequence>
<dbReference type="GO" id="GO:0003746">
    <property type="term" value="F:translation elongation factor activity"/>
    <property type="evidence" value="ECO:0007669"/>
    <property type="project" value="TreeGrafter"/>
</dbReference>
<proteinExistence type="predicted"/>
<dbReference type="KEGG" id="pfd:PFDG_01092"/>
<dbReference type="GO" id="GO:0003924">
    <property type="term" value="F:GTPase activity"/>
    <property type="evidence" value="ECO:0007669"/>
    <property type="project" value="InterPro"/>
</dbReference>
<reference evidence="5" key="1">
    <citation type="submission" date="2006-09" db="EMBL/GenBank/DDBJ databases">
        <title>Annotation of Plasmodium falciparum Dd2.</title>
        <authorList>
            <consortium name="The Broad Institute Genome Sequencing Platform"/>
            <person name="Volkman S.K."/>
            <person name="Neafsey D.E."/>
            <person name="Dash A.P."/>
            <person name="Chitnis C.E."/>
            <person name="Hartl D.L."/>
            <person name="Young S.K."/>
            <person name="Zeng Q."/>
            <person name="Koehrsen M."/>
            <person name="Alvarado L."/>
            <person name="Berlin A."/>
            <person name="Borenstein D."/>
            <person name="Chapman S.B."/>
            <person name="Chen Z."/>
            <person name="Engels R."/>
            <person name="Freedman E."/>
            <person name="Gellesch M."/>
            <person name="Goldberg J."/>
            <person name="Griggs A."/>
            <person name="Gujja S."/>
            <person name="Heilman E.R."/>
            <person name="Heiman D.I."/>
            <person name="Howarth C."/>
            <person name="Jen D."/>
            <person name="Larson L."/>
            <person name="Mehta T."/>
            <person name="Neiman D."/>
            <person name="Park D."/>
            <person name="Pearson M."/>
            <person name="Roberts A."/>
            <person name="Saif S."/>
            <person name="Shea T."/>
            <person name="Shenoy N."/>
            <person name="Sisk P."/>
            <person name="Stolte C."/>
            <person name="Sykes S."/>
            <person name="Walk T."/>
            <person name="White J."/>
            <person name="Yandava C."/>
            <person name="Haas B."/>
            <person name="Henn M.R."/>
            <person name="Nusbaum C."/>
            <person name="Birren B."/>
        </authorList>
    </citation>
    <scope>NUCLEOTIDE SEQUENCE [LARGE SCALE GENOMIC DNA]</scope>
</reference>
<dbReference type="AlphaFoldDB" id="A0A0L7LZD5"/>
<dbReference type="OMA" id="IPFMNKT"/>
<evidence type="ECO:0000313" key="4">
    <source>
        <dbReference type="EMBL" id="KOB85635.1"/>
    </source>
</evidence>
<protein>
    <submittedName>
        <fullName evidence="4">Uncharacterized protein</fullName>
    </submittedName>
</protein>
<dbReference type="GO" id="GO:0005525">
    <property type="term" value="F:GTP binding"/>
    <property type="evidence" value="ECO:0007669"/>
    <property type="project" value="InterPro"/>
</dbReference>
<dbReference type="Pfam" id="PF00009">
    <property type="entry name" value="GTP_EFTU"/>
    <property type="match status" value="1"/>
</dbReference>
<dbReference type="InterPro" id="IPR027417">
    <property type="entry name" value="P-loop_NTPase"/>
</dbReference>
<feature type="compositionally biased region" description="Basic and acidic residues" evidence="1">
    <location>
        <begin position="487"/>
        <end position="529"/>
    </location>
</feature>
<feature type="region of interest" description="Disordered" evidence="1">
    <location>
        <begin position="132"/>
        <end position="220"/>
    </location>
</feature>
<dbReference type="FunFam" id="2.40.30.10:FF:000173">
    <property type="entry name" value="Selenocysteine-specific elongation factor selB"/>
    <property type="match status" value="1"/>
</dbReference>
<reference evidence="5" key="2">
    <citation type="submission" date="2006-09" db="EMBL/GenBank/DDBJ databases">
        <title>The genome sequence of Plasmodium falciparum Dd2.</title>
        <authorList>
            <consortium name="The Broad Institute Genome Sequencing Platform"/>
            <person name="Birren B."/>
            <person name="Lander E."/>
            <person name="Galagan J."/>
            <person name="Nusbaum C."/>
            <person name="Devon K."/>
            <person name="Henn M."/>
            <person name="Jaffe D."/>
            <person name="Butler J."/>
            <person name="Alvarez P."/>
            <person name="Gnerre S."/>
            <person name="Grabherr M."/>
            <person name="Kleber M."/>
            <person name="Mauceli E."/>
            <person name="Brockman W."/>
            <person name="MacCallum I.A."/>
            <person name="Rounsley S."/>
            <person name="Young S."/>
            <person name="LaButti K."/>
            <person name="Pushparaj V."/>
            <person name="DeCaprio D."/>
            <person name="Crawford M."/>
            <person name="Koehrsen M."/>
            <person name="Engels R."/>
            <person name="Montgomery P."/>
            <person name="Pearson M."/>
            <person name="Howarth C."/>
            <person name="Larson L."/>
            <person name="Luoma S."/>
            <person name="White J."/>
            <person name="Kodira C."/>
            <person name="Zeng Q."/>
            <person name="O'Leary S."/>
            <person name="Yandava C."/>
            <person name="Alvarado L."/>
            <person name="Wirth D."/>
            <person name="Volkman S."/>
            <person name="Hartl D."/>
        </authorList>
    </citation>
    <scope>NUCLEOTIDE SEQUENCE [LARGE SCALE GENOMIC DNA]</scope>
</reference>
<gene>
    <name evidence="4" type="ORF">PFDG_01092</name>
</gene>
<feature type="region of interest" description="Disordered" evidence="1">
    <location>
        <begin position="462"/>
        <end position="544"/>
    </location>
</feature>
<dbReference type="InterPro" id="IPR050055">
    <property type="entry name" value="EF-Tu_GTPase"/>
</dbReference>
<accession>A0A0L7LZD5</accession>
<evidence type="ECO:0000313" key="5">
    <source>
        <dbReference type="Proteomes" id="UP000054282"/>
    </source>
</evidence>
<dbReference type="InterPro" id="IPR000795">
    <property type="entry name" value="T_Tr_GTP-bd_dom"/>
</dbReference>
<dbReference type="Proteomes" id="UP000054282">
    <property type="component" value="Unassembled WGS sequence"/>
</dbReference>
<dbReference type="Gene3D" id="3.40.50.300">
    <property type="entry name" value="P-loop containing nucleotide triphosphate hydrolases"/>
    <property type="match status" value="1"/>
</dbReference>
<dbReference type="EMBL" id="DS016163">
    <property type="protein sequence ID" value="KOB85635.1"/>
    <property type="molecule type" value="Genomic_DNA"/>
</dbReference>
<evidence type="ECO:0000259" key="2">
    <source>
        <dbReference type="Pfam" id="PF00009"/>
    </source>
</evidence>
<feature type="domain" description="Selenocysteine-specific elongation factor C-terminal RIFT" evidence="3">
    <location>
        <begin position="631"/>
        <end position="672"/>
    </location>
</feature>
<dbReference type="OrthoDB" id="2067at2759"/>
<dbReference type="Gene3D" id="2.40.30.10">
    <property type="entry name" value="Translation factors"/>
    <property type="match status" value="1"/>
</dbReference>
<evidence type="ECO:0000256" key="1">
    <source>
        <dbReference type="SAM" id="MobiDB-lite"/>
    </source>
</evidence>
<feature type="compositionally biased region" description="Low complexity" evidence="1">
    <location>
        <begin position="532"/>
        <end position="544"/>
    </location>
</feature>
<dbReference type="PANTHER" id="PTHR43721">
    <property type="entry name" value="ELONGATION FACTOR TU-RELATED"/>
    <property type="match status" value="1"/>
</dbReference>
<organism evidence="4 5">
    <name type="scientific">Plasmodium falciparum (isolate Dd2)</name>
    <dbReference type="NCBI Taxonomy" id="57267"/>
    <lineage>
        <taxon>Eukaryota</taxon>
        <taxon>Sar</taxon>
        <taxon>Alveolata</taxon>
        <taxon>Apicomplexa</taxon>
        <taxon>Aconoidasida</taxon>
        <taxon>Haemosporida</taxon>
        <taxon>Plasmodiidae</taxon>
        <taxon>Plasmodium</taxon>
        <taxon>Plasmodium (Laverania)</taxon>
    </lineage>
</organism>
<dbReference type="SUPFAM" id="SSF50447">
    <property type="entry name" value="Translation proteins"/>
    <property type="match status" value="1"/>
</dbReference>
<evidence type="ECO:0000259" key="3">
    <source>
        <dbReference type="Pfam" id="PF21131"/>
    </source>
</evidence>
<dbReference type="SUPFAM" id="SSF52540">
    <property type="entry name" value="P-loop containing nucleoside triphosphate hydrolases"/>
    <property type="match status" value="1"/>
</dbReference>
<dbReference type="GO" id="GO:0001514">
    <property type="term" value="P:selenocysteine incorporation"/>
    <property type="evidence" value="ECO:0007669"/>
    <property type="project" value="TreeGrafter"/>
</dbReference>
<dbReference type="Pfam" id="PF21131">
    <property type="entry name" value="eEFSec_4th"/>
    <property type="match status" value="1"/>
</dbReference>
<feature type="compositionally biased region" description="Basic residues" evidence="1">
    <location>
        <begin position="471"/>
        <end position="486"/>
    </location>
</feature>